<dbReference type="Gene3D" id="3.90.175.10">
    <property type="entry name" value="Diphtheria Toxin, domain 1"/>
    <property type="match status" value="1"/>
</dbReference>
<feature type="domain" description="PARP catalytic" evidence="4">
    <location>
        <begin position="210"/>
        <end position="285"/>
    </location>
</feature>
<accession>A0A9D3NHX4</accession>
<dbReference type="PANTHER" id="PTHR36542:SF8">
    <property type="entry name" value="GIG2-LIKE PROTEIN DREN"/>
    <property type="match status" value="1"/>
</dbReference>
<evidence type="ECO:0000256" key="2">
    <source>
        <dbReference type="SAM" id="MobiDB-lite"/>
    </source>
</evidence>
<sequence length="392" mass="44114">MRLLKGQLTTKLLIWTVTLSVLMNPILSDDNDDDDDDDDDDNGDEEMTVCQEEDNDLRVTCPLQPKPDYHTEFEFSMSKGRREVIINTNVSGTMPDPSFRHNTYVEELQPYGFKLTMMRFTLTENTTFICKVTKEDKRLFVNVDALQQCSAISVFLQSYPWLLSFLLPLDNKRNIRKNSTTMPITFSGWEACCETYKELQPGQAPKKSHGYTMFHGTHKSNAQAIITNGFKPSAGGTLGAGVYCSRDINKASSYPAFCAPNDRVVFKLQVRVGKVKRIDNQCMQLQTTWHQQGYDTAWLPASVFGHEEDCVWDPKRLTVVGIAHCGDAAVKNSLESLIKQQDNGPGQEAGEPKGKVCKSCGMQTQDTHTVEKCWVCKAAICAFMNKHACMKK</sequence>
<dbReference type="EMBL" id="JAHKSW010000018">
    <property type="protein sequence ID" value="KAG7321107.1"/>
    <property type="molecule type" value="Genomic_DNA"/>
</dbReference>
<dbReference type="SUPFAM" id="SSF56399">
    <property type="entry name" value="ADP-ribosylation"/>
    <property type="match status" value="1"/>
</dbReference>
<dbReference type="GO" id="GO:0003950">
    <property type="term" value="F:NAD+ poly-ADP-ribosyltransferase activity"/>
    <property type="evidence" value="ECO:0007669"/>
    <property type="project" value="InterPro"/>
</dbReference>
<dbReference type="Pfam" id="PF00644">
    <property type="entry name" value="PARP"/>
    <property type="match status" value="1"/>
</dbReference>
<keyword evidence="6" id="KW-1185">Reference proteome</keyword>
<dbReference type="InterPro" id="IPR012317">
    <property type="entry name" value="Poly(ADP-ribose)pol_cat_dom"/>
</dbReference>
<gene>
    <name evidence="5" type="ORF">KOW79_015522</name>
</gene>
<feature type="signal peptide" evidence="3">
    <location>
        <begin position="1"/>
        <end position="28"/>
    </location>
</feature>
<organism evidence="5 6">
    <name type="scientific">Hemibagrus wyckioides</name>
    <dbReference type="NCBI Taxonomy" id="337641"/>
    <lineage>
        <taxon>Eukaryota</taxon>
        <taxon>Metazoa</taxon>
        <taxon>Chordata</taxon>
        <taxon>Craniata</taxon>
        <taxon>Vertebrata</taxon>
        <taxon>Euteleostomi</taxon>
        <taxon>Actinopterygii</taxon>
        <taxon>Neopterygii</taxon>
        <taxon>Teleostei</taxon>
        <taxon>Ostariophysi</taxon>
        <taxon>Siluriformes</taxon>
        <taxon>Bagridae</taxon>
        <taxon>Hemibagrus</taxon>
    </lineage>
</organism>
<evidence type="ECO:0000256" key="3">
    <source>
        <dbReference type="SAM" id="SignalP"/>
    </source>
</evidence>
<dbReference type="OrthoDB" id="9894570at2759"/>
<evidence type="ECO:0000256" key="1">
    <source>
        <dbReference type="ARBA" id="ARBA00024347"/>
    </source>
</evidence>
<dbReference type="FunFam" id="3.90.175.10:FF:000005">
    <property type="entry name" value="Uncharacterized protein"/>
    <property type="match status" value="1"/>
</dbReference>
<dbReference type="GO" id="GO:0005737">
    <property type="term" value="C:cytoplasm"/>
    <property type="evidence" value="ECO:0007669"/>
    <property type="project" value="TreeGrafter"/>
</dbReference>
<reference evidence="5 6" key="1">
    <citation type="submission" date="2021-06" db="EMBL/GenBank/DDBJ databases">
        <title>Chromosome-level genome assembly of the red-tail catfish (Hemibagrus wyckioides).</title>
        <authorList>
            <person name="Shao F."/>
        </authorList>
    </citation>
    <scope>NUCLEOTIDE SEQUENCE [LARGE SCALE GENOMIC DNA]</scope>
    <source>
        <strain evidence="5">EC202008001</strain>
        <tissue evidence="5">Blood</tissue>
    </source>
</reference>
<dbReference type="PANTHER" id="PTHR36542">
    <property type="entry name" value="GIG2-LIKE PROTEIN DRED-RELATED"/>
    <property type="match status" value="1"/>
</dbReference>
<protein>
    <recommendedName>
        <fullName evidence="4">PARP catalytic domain-containing protein</fullName>
    </recommendedName>
</protein>
<comment type="caution">
    <text evidence="5">The sequence shown here is derived from an EMBL/GenBank/DDBJ whole genome shotgun (WGS) entry which is preliminary data.</text>
</comment>
<keyword evidence="3" id="KW-0732">Signal</keyword>
<evidence type="ECO:0000259" key="4">
    <source>
        <dbReference type="Pfam" id="PF00644"/>
    </source>
</evidence>
<feature type="compositionally biased region" description="Acidic residues" evidence="2">
    <location>
        <begin position="29"/>
        <end position="46"/>
    </location>
</feature>
<evidence type="ECO:0000313" key="5">
    <source>
        <dbReference type="EMBL" id="KAG7321107.1"/>
    </source>
</evidence>
<evidence type="ECO:0000313" key="6">
    <source>
        <dbReference type="Proteomes" id="UP000824219"/>
    </source>
</evidence>
<proteinExistence type="inferred from homology"/>
<dbReference type="Proteomes" id="UP000824219">
    <property type="component" value="Linkage Group LG18"/>
</dbReference>
<name>A0A9D3NHX4_9TELE</name>
<feature type="chain" id="PRO_5038714351" description="PARP catalytic domain-containing protein" evidence="3">
    <location>
        <begin position="29"/>
        <end position="392"/>
    </location>
</feature>
<comment type="similarity">
    <text evidence="1">Belongs to the ARTD/PARP family.</text>
</comment>
<feature type="region of interest" description="Disordered" evidence="2">
    <location>
        <begin position="26"/>
        <end position="46"/>
    </location>
</feature>
<dbReference type="AlphaFoldDB" id="A0A9D3NHX4"/>